<sequence length="347" mass="39096">MFSYVKSVKYYLSAFLDILHVILQTISHYLFSTTEKNVRNEIVLITGSGRGLGQQLALLFAKQGAIVVLCDIDENGNTQTAELIAKEVPVTSIHEKRVFAYTCDIGHQDEVHELIEKIQRDVGDVTILVNNAAILSSKSIVDMSEEEFSRCLDVDLFAAYWIIRRVLPSMMRHNHGHIITVLGPTAIFGLGNFSDICTAKFGLGGLMESVDHELTLDRYDGIYTTSVVSHYLMTHLYQQAKTHFNPVVSPLTVDYAAKKIMHAILINRKFVCVPRFLYLVPFVKGLLPSRAFLILLNTLMNPKIPLYVHTDSYEQASNRDCNSPPPAMNGTHHHRIHRRRSHASSCD</sequence>
<keyword evidence="4" id="KW-0521">NADP</keyword>
<dbReference type="AlphaFoldDB" id="A0A814BQX3"/>
<dbReference type="InterPro" id="IPR002347">
    <property type="entry name" value="SDR_fam"/>
</dbReference>
<dbReference type="GO" id="GO:0052650">
    <property type="term" value="F:all-trans-retinol dehydrogenase (NADP+) activity"/>
    <property type="evidence" value="ECO:0007669"/>
    <property type="project" value="UniProtKB-ARBA"/>
</dbReference>
<feature type="compositionally biased region" description="Basic residues" evidence="12">
    <location>
        <begin position="331"/>
        <end position="347"/>
    </location>
</feature>
<evidence type="ECO:0000256" key="1">
    <source>
        <dbReference type="ARBA" id="ARBA00004141"/>
    </source>
</evidence>
<dbReference type="PANTHER" id="PTHR24322">
    <property type="entry name" value="PKSB"/>
    <property type="match status" value="1"/>
</dbReference>
<dbReference type="EMBL" id="CAJNOJ010000041">
    <property type="protein sequence ID" value="CAF0932765.1"/>
    <property type="molecule type" value="Genomic_DNA"/>
</dbReference>
<evidence type="ECO:0000256" key="9">
    <source>
        <dbReference type="ARBA" id="ARBA00059620"/>
    </source>
</evidence>
<dbReference type="GO" id="GO:0005811">
    <property type="term" value="C:lipid droplet"/>
    <property type="evidence" value="ECO:0007669"/>
    <property type="project" value="TreeGrafter"/>
</dbReference>
<comment type="subcellular location">
    <subcellularLocation>
        <location evidence="1">Membrane</location>
        <topology evidence="1">Multi-pass membrane protein</topology>
    </subcellularLocation>
</comment>
<dbReference type="PANTHER" id="PTHR24322:SF736">
    <property type="entry name" value="RETINOL DEHYDROGENASE 10"/>
    <property type="match status" value="1"/>
</dbReference>
<dbReference type="GO" id="GO:0016020">
    <property type="term" value="C:membrane"/>
    <property type="evidence" value="ECO:0007669"/>
    <property type="project" value="UniProtKB-SubCell"/>
</dbReference>
<protein>
    <recommendedName>
        <fullName evidence="10">Short-chain dehydrogenase/reductase 3</fullName>
    </recommendedName>
    <alternativeName>
        <fullName evidence="11">Retinal short-chain dehydrogenase/reductase 1</fullName>
    </alternativeName>
</protein>
<evidence type="ECO:0000256" key="3">
    <source>
        <dbReference type="ARBA" id="ARBA00022692"/>
    </source>
</evidence>
<comment type="similarity">
    <text evidence="2">Belongs to the short-chain dehydrogenases/reductases (SDR) family.</text>
</comment>
<evidence type="ECO:0000256" key="12">
    <source>
        <dbReference type="SAM" id="MobiDB-lite"/>
    </source>
</evidence>
<dbReference type="Gene3D" id="3.40.50.720">
    <property type="entry name" value="NAD(P)-binding Rossmann-like Domain"/>
    <property type="match status" value="1"/>
</dbReference>
<organism evidence="13 14">
    <name type="scientific">Adineta ricciae</name>
    <name type="common">Rotifer</name>
    <dbReference type="NCBI Taxonomy" id="249248"/>
    <lineage>
        <taxon>Eukaryota</taxon>
        <taxon>Metazoa</taxon>
        <taxon>Spiralia</taxon>
        <taxon>Gnathifera</taxon>
        <taxon>Rotifera</taxon>
        <taxon>Eurotatoria</taxon>
        <taxon>Bdelloidea</taxon>
        <taxon>Adinetida</taxon>
        <taxon>Adinetidae</taxon>
        <taxon>Adineta</taxon>
    </lineage>
</organism>
<proteinExistence type="inferred from homology"/>
<evidence type="ECO:0000256" key="2">
    <source>
        <dbReference type="ARBA" id="ARBA00006484"/>
    </source>
</evidence>
<evidence type="ECO:0000256" key="7">
    <source>
        <dbReference type="ARBA" id="ARBA00023098"/>
    </source>
</evidence>
<evidence type="ECO:0000313" key="14">
    <source>
        <dbReference type="Proteomes" id="UP000663852"/>
    </source>
</evidence>
<keyword evidence="7" id="KW-0443">Lipid metabolism</keyword>
<gene>
    <name evidence="13" type="ORF">EDS130_LOCUS11387</name>
</gene>
<keyword evidence="6" id="KW-0560">Oxidoreductase</keyword>
<feature type="region of interest" description="Disordered" evidence="12">
    <location>
        <begin position="317"/>
        <end position="347"/>
    </location>
</feature>
<dbReference type="FunFam" id="3.40.50.720:FF:000131">
    <property type="entry name" value="Short-chain dehydrogenase/reductase 3"/>
    <property type="match status" value="1"/>
</dbReference>
<keyword evidence="3" id="KW-0812">Transmembrane</keyword>
<dbReference type="OrthoDB" id="10253736at2759"/>
<dbReference type="InterPro" id="IPR036291">
    <property type="entry name" value="NAD(P)-bd_dom_sf"/>
</dbReference>
<keyword evidence="5" id="KW-1133">Transmembrane helix</keyword>
<evidence type="ECO:0000256" key="11">
    <source>
        <dbReference type="ARBA" id="ARBA00082544"/>
    </source>
</evidence>
<evidence type="ECO:0000256" key="6">
    <source>
        <dbReference type="ARBA" id="ARBA00023002"/>
    </source>
</evidence>
<name>A0A814BQX3_ADIRI</name>
<evidence type="ECO:0000313" key="13">
    <source>
        <dbReference type="EMBL" id="CAF0932765.1"/>
    </source>
</evidence>
<dbReference type="SUPFAM" id="SSF51735">
    <property type="entry name" value="NAD(P)-binding Rossmann-fold domains"/>
    <property type="match status" value="1"/>
</dbReference>
<evidence type="ECO:0000256" key="5">
    <source>
        <dbReference type="ARBA" id="ARBA00022989"/>
    </source>
</evidence>
<comment type="function">
    <text evidence="9">Catalyzes the reduction of all-trans-retinal to all-trans-retinol in the presence of NADPH.</text>
</comment>
<evidence type="ECO:0000256" key="8">
    <source>
        <dbReference type="ARBA" id="ARBA00023136"/>
    </source>
</evidence>
<evidence type="ECO:0000256" key="4">
    <source>
        <dbReference type="ARBA" id="ARBA00022857"/>
    </source>
</evidence>
<dbReference type="Pfam" id="PF00106">
    <property type="entry name" value="adh_short"/>
    <property type="match status" value="1"/>
</dbReference>
<comment type="caution">
    <text evidence="13">The sequence shown here is derived from an EMBL/GenBank/DDBJ whole genome shotgun (WGS) entry which is preliminary data.</text>
</comment>
<reference evidence="13" key="1">
    <citation type="submission" date="2021-02" db="EMBL/GenBank/DDBJ databases">
        <authorList>
            <person name="Nowell W R."/>
        </authorList>
    </citation>
    <scope>NUCLEOTIDE SEQUENCE</scope>
</reference>
<dbReference type="Proteomes" id="UP000663852">
    <property type="component" value="Unassembled WGS sequence"/>
</dbReference>
<keyword evidence="8" id="KW-0472">Membrane</keyword>
<evidence type="ECO:0000256" key="10">
    <source>
        <dbReference type="ARBA" id="ARBA00068717"/>
    </source>
</evidence>
<dbReference type="PRINTS" id="PR00081">
    <property type="entry name" value="GDHRDH"/>
</dbReference>
<accession>A0A814BQX3</accession>